<evidence type="ECO:0000256" key="16">
    <source>
        <dbReference type="ARBA" id="ARBA00029709"/>
    </source>
</evidence>
<dbReference type="GO" id="GO:0005524">
    <property type="term" value="F:ATP binding"/>
    <property type="evidence" value="ECO:0007669"/>
    <property type="project" value="UniProtKB-KW"/>
</dbReference>
<dbReference type="EC" id="5.6.2.3" evidence="17"/>
<keyword evidence="7" id="KW-0547">Nucleotide-binding</keyword>
<comment type="catalytic activity">
    <reaction evidence="21">
        <text>ATP + H2O = ADP + phosphate + H(+)</text>
        <dbReference type="Rhea" id="RHEA:13065"/>
        <dbReference type="ChEBI" id="CHEBI:15377"/>
        <dbReference type="ChEBI" id="CHEBI:15378"/>
        <dbReference type="ChEBI" id="CHEBI:30616"/>
        <dbReference type="ChEBI" id="CHEBI:43474"/>
        <dbReference type="ChEBI" id="CHEBI:456216"/>
        <dbReference type="EC" id="5.6.2.3"/>
    </reaction>
</comment>
<evidence type="ECO:0000256" key="12">
    <source>
        <dbReference type="ARBA" id="ARBA00023014"/>
    </source>
</evidence>
<dbReference type="GO" id="GO:0003677">
    <property type="term" value="F:DNA binding"/>
    <property type="evidence" value="ECO:0007669"/>
    <property type="project" value="InterPro"/>
</dbReference>
<evidence type="ECO:0000256" key="4">
    <source>
        <dbReference type="ARBA" id="ARBA00016387"/>
    </source>
</evidence>
<evidence type="ECO:0000256" key="14">
    <source>
        <dbReference type="ARBA" id="ARBA00023242"/>
    </source>
</evidence>
<keyword evidence="15" id="KW-0131">Cell cycle</keyword>
<sequence>MDLFSSDIDEDLLFDTDFENFNSSQFPFSFPFKPYAEQEKLMTKLYSIMDEGKIGIIESPTGTGKSLMLICSSLKWLGDNHEKKLKGEGTASFNELKDKENKPTDNEEKSKESESNGDSKNDFPDWLKQFTKDHSKTQAKKEYEMGQDLIKESLERDEAELRRYRALESKPHQYKKAKRDHVTIEQDDEDEFIVDEYYEKSSNNDNGDGIGENSAADKVKELMKRFESIEQEFSDNQLLNKNNDNYKSLEFTKIYYATRTHSQLNQFIQELNNTQFAKDKNIINIPLMSRKQFCINETVRKSCKESVDLINDKCSDLQSSSTSAKNRCIYYLPQERPRLIEFQQACLEKVQNIEDLIKLGEQKGICPYYGTKKSSKYAHIIPVPYTMLLSKSTREEANIQLKDNIVIIDEAHNLIDTIEAVHSTTFSLGQIVSTLDQITKYLDRYRSRLKGQNVVFLKQILLLLTGWKDLFKDSEAGVKIISSTELAFKLKLDQVNGWSLIQYLKESKLANKLHGFTTKVLLKDSTLRSTMVNLQTSSRTHIHNLCTLLECLGYPSADGRVILSNTPEEQKLEYKLINPTSYFKDILDEARSVIMIGGTMQPMEDFVQQLCSSVPRERICQVTSGHVVPSENVHCTTLSQGPSGKEFKFTFDNQSNFEMIDDLGRTVLNTCNIIPDGLVVFFQSYRILEHILERWKRLGSSKFSLFDQISKKKRVFIEPSNANRVDSVLESYSSWIEKCKNRKSNEPLFDGSKGALLFSVMGGKLSEGINFSDDLGRGVIVVGLPFPNKTNVKLQQKLEWLDKLKQMGAKKNSQAYYENLCMRTINQSIGRVIRHKNDYATIILVDSRFSQQGIIKKLPNWIQTSLLNSKNDGTSNVGISDYSSLTRKLVMFFTKIKQNRS</sequence>
<dbReference type="GO" id="GO:0035861">
    <property type="term" value="C:site of double-strand break"/>
    <property type="evidence" value="ECO:0007669"/>
    <property type="project" value="EnsemblFungi"/>
</dbReference>
<dbReference type="GO" id="GO:0034085">
    <property type="term" value="P:establishment of sister chromatid cohesion"/>
    <property type="evidence" value="ECO:0007669"/>
    <property type="project" value="TreeGrafter"/>
</dbReference>
<evidence type="ECO:0000256" key="19">
    <source>
        <dbReference type="ARBA" id="ARBA00045008"/>
    </source>
</evidence>
<dbReference type="SUPFAM" id="SSF52540">
    <property type="entry name" value="P-loop containing nucleoside triphosphate hydrolases"/>
    <property type="match status" value="1"/>
</dbReference>
<protein>
    <recommendedName>
        <fullName evidence="5">ATP-dependent DNA helicase CHL1</fullName>
        <ecNumber evidence="17">5.6.2.3</ecNumber>
    </recommendedName>
    <alternativeName>
        <fullName evidence="4">ATP-dependent DNA helicase chl1</fullName>
    </alternativeName>
    <alternativeName>
        <fullName evidence="16">Chromosome loss protein 1</fullName>
    </alternativeName>
    <alternativeName>
        <fullName evidence="18 19">DNA 5'-3' helicase CHL1</fullName>
    </alternativeName>
</protein>
<dbReference type="GO" id="GO:0005634">
    <property type="term" value="C:nucleus"/>
    <property type="evidence" value="ECO:0007669"/>
    <property type="project" value="UniProtKB-SubCell"/>
</dbReference>
<evidence type="ECO:0000256" key="9">
    <source>
        <dbReference type="ARBA" id="ARBA00022806"/>
    </source>
</evidence>
<dbReference type="GO" id="GO:0046872">
    <property type="term" value="F:metal ion binding"/>
    <property type="evidence" value="ECO:0007669"/>
    <property type="project" value="UniProtKB-KW"/>
</dbReference>
<keyword evidence="25" id="KW-1185">Reference proteome</keyword>
<evidence type="ECO:0000256" key="2">
    <source>
        <dbReference type="ARBA" id="ARBA00004123"/>
    </source>
</evidence>
<dbReference type="AlphaFoldDB" id="A0A137PJ11"/>
<keyword evidence="12" id="KW-0411">Iron-sulfur</keyword>
<dbReference type="Gene3D" id="3.40.50.300">
    <property type="entry name" value="P-loop containing nucleotide triphosphate hydrolases"/>
    <property type="match status" value="3"/>
</dbReference>
<dbReference type="Proteomes" id="UP000070444">
    <property type="component" value="Unassembled WGS sequence"/>
</dbReference>
<reference evidence="24 25" key="1">
    <citation type="journal article" date="2015" name="Genome Biol. Evol.">
        <title>Phylogenomic analyses indicate that early fungi evolved digesting cell walls of algal ancestors of land plants.</title>
        <authorList>
            <person name="Chang Y."/>
            <person name="Wang S."/>
            <person name="Sekimoto S."/>
            <person name="Aerts A.L."/>
            <person name="Choi C."/>
            <person name="Clum A."/>
            <person name="LaButti K.M."/>
            <person name="Lindquist E.A."/>
            <person name="Yee Ngan C."/>
            <person name="Ohm R.A."/>
            <person name="Salamov A.A."/>
            <person name="Grigoriev I.V."/>
            <person name="Spatafora J.W."/>
            <person name="Berbee M.L."/>
        </authorList>
    </citation>
    <scope>NUCLEOTIDE SEQUENCE [LARGE SCALE GENOMIC DNA]</scope>
    <source>
        <strain evidence="24 25">NRRL 28638</strain>
    </source>
</reference>
<dbReference type="NCBIfam" id="TIGR00604">
    <property type="entry name" value="rad3"/>
    <property type="match status" value="1"/>
</dbReference>
<evidence type="ECO:0000259" key="23">
    <source>
        <dbReference type="PROSITE" id="PS51193"/>
    </source>
</evidence>
<organism evidence="24 25">
    <name type="scientific">Conidiobolus coronatus (strain ATCC 28846 / CBS 209.66 / NRRL 28638)</name>
    <name type="common">Delacroixia coronata</name>
    <dbReference type="NCBI Taxonomy" id="796925"/>
    <lineage>
        <taxon>Eukaryota</taxon>
        <taxon>Fungi</taxon>
        <taxon>Fungi incertae sedis</taxon>
        <taxon>Zoopagomycota</taxon>
        <taxon>Entomophthoromycotina</taxon>
        <taxon>Entomophthoromycetes</taxon>
        <taxon>Entomophthorales</taxon>
        <taxon>Ancylistaceae</taxon>
        <taxon>Conidiobolus</taxon>
    </lineage>
</organism>
<evidence type="ECO:0000256" key="20">
    <source>
        <dbReference type="ARBA" id="ARBA00045702"/>
    </source>
</evidence>
<gene>
    <name evidence="24" type="ORF">CONCODRAFT_76520</name>
</gene>
<evidence type="ECO:0000256" key="21">
    <source>
        <dbReference type="ARBA" id="ARBA00048954"/>
    </source>
</evidence>
<dbReference type="EMBL" id="KQ964418">
    <property type="protein sequence ID" value="KXN74979.1"/>
    <property type="molecule type" value="Genomic_DNA"/>
</dbReference>
<dbReference type="Pfam" id="PF13307">
    <property type="entry name" value="Helicase_C_2"/>
    <property type="match status" value="1"/>
</dbReference>
<dbReference type="InterPro" id="IPR013020">
    <property type="entry name" value="Rad3/Chl1-like"/>
</dbReference>
<dbReference type="InterPro" id="IPR010614">
    <property type="entry name" value="RAD3-like_helicase_DEAD"/>
</dbReference>
<evidence type="ECO:0000256" key="11">
    <source>
        <dbReference type="ARBA" id="ARBA00023004"/>
    </source>
</evidence>
<dbReference type="GO" id="GO:0016818">
    <property type="term" value="F:hydrolase activity, acting on acid anhydrides, in phosphorus-containing anhydrides"/>
    <property type="evidence" value="ECO:0007669"/>
    <property type="project" value="InterPro"/>
</dbReference>
<comment type="cofactor">
    <cofactor evidence="1">
        <name>[4Fe-4S] cluster</name>
        <dbReference type="ChEBI" id="CHEBI:49883"/>
    </cofactor>
</comment>
<dbReference type="OMA" id="QTHQFRD"/>
<keyword evidence="10" id="KW-0067">ATP-binding</keyword>
<accession>A0A137PJ11</accession>
<keyword evidence="6" id="KW-0479">Metal-binding</keyword>
<evidence type="ECO:0000256" key="18">
    <source>
        <dbReference type="ARBA" id="ARBA00044998"/>
    </source>
</evidence>
<dbReference type="GO" id="GO:0045005">
    <property type="term" value="P:DNA-templated DNA replication maintenance of fidelity"/>
    <property type="evidence" value="ECO:0007669"/>
    <property type="project" value="EnsemblFungi"/>
</dbReference>
<dbReference type="CDD" id="cd18788">
    <property type="entry name" value="SF2_C_XPD"/>
    <property type="match status" value="1"/>
</dbReference>
<evidence type="ECO:0000256" key="8">
    <source>
        <dbReference type="ARBA" id="ARBA00022801"/>
    </source>
</evidence>
<evidence type="ECO:0000256" key="22">
    <source>
        <dbReference type="SAM" id="MobiDB-lite"/>
    </source>
</evidence>
<evidence type="ECO:0000313" key="25">
    <source>
        <dbReference type="Proteomes" id="UP000070444"/>
    </source>
</evidence>
<dbReference type="InterPro" id="IPR006555">
    <property type="entry name" value="ATP-dep_Helicase_C"/>
</dbReference>
<evidence type="ECO:0000256" key="15">
    <source>
        <dbReference type="ARBA" id="ARBA00023306"/>
    </source>
</evidence>
<dbReference type="SMART" id="SM00491">
    <property type="entry name" value="HELICc2"/>
    <property type="match status" value="1"/>
</dbReference>
<keyword evidence="8" id="KW-0378">Hydrolase</keyword>
<dbReference type="InterPro" id="IPR006554">
    <property type="entry name" value="Helicase-like_DEXD_c2"/>
</dbReference>
<dbReference type="GO" id="GO:0043139">
    <property type="term" value="F:5'-3' DNA helicase activity"/>
    <property type="evidence" value="ECO:0007669"/>
    <property type="project" value="UniProtKB-EC"/>
</dbReference>
<feature type="region of interest" description="Disordered" evidence="22">
    <location>
        <begin position="88"/>
        <end position="126"/>
    </location>
</feature>
<dbReference type="Pfam" id="PF06733">
    <property type="entry name" value="DEAD_2"/>
    <property type="match status" value="1"/>
</dbReference>
<feature type="domain" description="Helicase ATP-binding" evidence="23">
    <location>
        <begin position="24"/>
        <end position="461"/>
    </location>
</feature>
<keyword evidence="11" id="KW-0408">Iron</keyword>
<dbReference type="STRING" id="796925.A0A137PJ11"/>
<comment type="function">
    <text evidence="20">ATP-dependent DNA helicase important for chromosome transmission and normal cell cycle progression in G(2)/M. May have a role in changing DNA topology to allow the loading of proteins involved in maintaining sister chromatid cohesion in the vicinity of the centromeres. Has a specific role in chromosome segregation during meiosis II.</text>
</comment>
<dbReference type="InterPro" id="IPR014013">
    <property type="entry name" value="Helic_SF1/SF2_ATP-bd_DinG/Rad3"/>
</dbReference>
<dbReference type="OrthoDB" id="267079at2759"/>
<proteinExistence type="inferred from homology"/>
<dbReference type="FunFam" id="3.40.50.300:FF:001372">
    <property type="entry name" value="ATP-dependent DNA helicase chl1"/>
    <property type="match status" value="1"/>
</dbReference>
<keyword evidence="14" id="KW-0539">Nucleus</keyword>
<name>A0A137PJ11_CONC2</name>
<dbReference type="InterPro" id="IPR027417">
    <property type="entry name" value="P-loop_NTPase"/>
</dbReference>
<comment type="subcellular location">
    <subcellularLocation>
        <location evidence="2">Nucleus</location>
    </subcellularLocation>
</comment>
<dbReference type="GO" id="GO:0051536">
    <property type="term" value="F:iron-sulfur cluster binding"/>
    <property type="evidence" value="ECO:0007669"/>
    <property type="project" value="UniProtKB-KW"/>
</dbReference>
<evidence type="ECO:0000256" key="13">
    <source>
        <dbReference type="ARBA" id="ARBA00023235"/>
    </source>
</evidence>
<comment type="similarity">
    <text evidence="3">Belongs to the DEAD box helicase family. DEAH subfamily. DDX11/CHL1 sub-subfamily.</text>
</comment>
<evidence type="ECO:0000256" key="1">
    <source>
        <dbReference type="ARBA" id="ARBA00001966"/>
    </source>
</evidence>
<dbReference type="PANTHER" id="PTHR11472">
    <property type="entry name" value="DNA REPAIR DEAD HELICASE RAD3/XP-D SUBFAMILY MEMBER"/>
    <property type="match status" value="1"/>
</dbReference>
<evidence type="ECO:0000256" key="10">
    <source>
        <dbReference type="ARBA" id="ARBA00022840"/>
    </source>
</evidence>
<dbReference type="PANTHER" id="PTHR11472:SF41">
    <property type="entry name" value="ATP-DEPENDENT DNA HELICASE DDX11-RELATED"/>
    <property type="match status" value="1"/>
</dbReference>
<keyword evidence="13" id="KW-0413">Isomerase</keyword>
<dbReference type="InterPro" id="IPR045028">
    <property type="entry name" value="DinG/Rad3-like"/>
</dbReference>
<evidence type="ECO:0000256" key="5">
    <source>
        <dbReference type="ARBA" id="ARBA00017386"/>
    </source>
</evidence>
<dbReference type="SMART" id="SM00488">
    <property type="entry name" value="DEXDc2"/>
    <property type="match status" value="1"/>
</dbReference>
<evidence type="ECO:0000256" key="6">
    <source>
        <dbReference type="ARBA" id="ARBA00022723"/>
    </source>
</evidence>
<keyword evidence="9 24" id="KW-0347">Helicase</keyword>
<evidence type="ECO:0000256" key="7">
    <source>
        <dbReference type="ARBA" id="ARBA00022741"/>
    </source>
</evidence>
<feature type="compositionally biased region" description="Basic and acidic residues" evidence="22">
    <location>
        <begin position="95"/>
        <end position="126"/>
    </location>
</feature>
<dbReference type="PROSITE" id="PS51193">
    <property type="entry name" value="HELICASE_ATP_BIND_2"/>
    <property type="match status" value="1"/>
</dbReference>
<evidence type="ECO:0000256" key="3">
    <source>
        <dbReference type="ARBA" id="ARBA00008435"/>
    </source>
</evidence>
<evidence type="ECO:0000313" key="24">
    <source>
        <dbReference type="EMBL" id="KXN74979.1"/>
    </source>
</evidence>
<evidence type="ECO:0000256" key="17">
    <source>
        <dbReference type="ARBA" id="ARBA00044969"/>
    </source>
</evidence>